<protein>
    <submittedName>
        <fullName evidence="1">Uncharacterized protein</fullName>
    </submittedName>
</protein>
<evidence type="ECO:0000313" key="1">
    <source>
        <dbReference type="EMBL" id="CAK9102664.1"/>
    </source>
</evidence>
<dbReference type="Proteomes" id="UP001642484">
    <property type="component" value="Unassembled WGS sequence"/>
</dbReference>
<accession>A0ABP0RRJ5</accession>
<evidence type="ECO:0000313" key="2">
    <source>
        <dbReference type="Proteomes" id="UP001642484"/>
    </source>
</evidence>
<dbReference type="EMBL" id="CAXAMN010026395">
    <property type="protein sequence ID" value="CAK9102664.1"/>
    <property type="molecule type" value="Genomic_DNA"/>
</dbReference>
<gene>
    <name evidence="1" type="ORF">CCMP2556_LOCUS48287</name>
</gene>
<organism evidence="1 2">
    <name type="scientific">Durusdinium trenchii</name>
    <dbReference type="NCBI Taxonomy" id="1381693"/>
    <lineage>
        <taxon>Eukaryota</taxon>
        <taxon>Sar</taxon>
        <taxon>Alveolata</taxon>
        <taxon>Dinophyceae</taxon>
        <taxon>Suessiales</taxon>
        <taxon>Symbiodiniaceae</taxon>
        <taxon>Durusdinium</taxon>
    </lineage>
</organism>
<reference evidence="1 2" key="1">
    <citation type="submission" date="2024-02" db="EMBL/GenBank/DDBJ databases">
        <authorList>
            <person name="Chen Y."/>
            <person name="Shah S."/>
            <person name="Dougan E. K."/>
            <person name="Thang M."/>
            <person name="Chan C."/>
        </authorList>
    </citation>
    <scope>NUCLEOTIDE SEQUENCE [LARGE SCALE GENOMIC DNA]</scope>
</reference>
<comment type="caution">
    <text evidence="1">The sequence shown here is derived from an EMBL/GenBank/DDBJ whole genome shotgun (WGS) entry which is preliminary data.</text>
</comment>
<keyword evidence="2" id="KW-1185">Reference proteome</keyword>
<sequence length="104" mass="11173">MVRDCELGRLSGEPSPARISEGVLLENGHTAAMAALCQHQGAPQSLMQHLIVIFPGLMDLQLARAMLRCTLAAVAKGMKPVPPRAGTFVLKSFPTKPEFAFLAF</sequence>
<proteinExistence type="predicted"/>
<name>A0ABP0RRJ5_9DINO</name>